<organism evidence="3 4">
    <name type="scientific">Limnospira platensis NIES-46</name>
    <dbReference type="NCBI Taxonomy" id="1236695"/>
    <lineage>
        <taxon>Bacteria</taxon>
        <taxon>Bacillati</taxon>
        <taxon>Cyanobacteriota</taxon>
        <taxon>Cyanophyceae</taxon>
        <taxon>Oscillatoriophycideae</taxon>
        <taxon>Oscillatoriales</taxon>
        <taxon>Sirenicapillariaceae</taxon>
        <taxon>Limnospira</taxon>
    </lineage>
</organism>
<dbReference type="Pfam" id="PF22725">
    <property type="entry name" value="GFO_IDH_MocA_C3"/>
    <property type="match status" value="1"/>
</dbReference>
<dbReference type="PANTHER" id="PTHR43377:SF6">
    <property type="entry name" value="GFO_IDH_MOCA-LIKE OXIDOREDUCTASE N-TERMINAL DOMAIN-CONTAINING PROTEIN"/>
    <property type="match status" value="1"/>
</dbReference>
<evidence type="ECO:0000259" key="2">
    <source>
        <dbReference type="Pfam" id="PF22725"/>
    </source>
</evidence>
<keyword evidence="4" id="KW-1185">Reference proteome</keyword>
<feature type="domain" description="GFO/IDH/MocA-like oxidoreductase" evidence="2">
    <location>
        <begin position="138"/>
        <end position="261"/>
    </location>
</feature>
<feature type="domain" description="Gfo/Idh/MocA-like oxidoreductase N-terminal" evidence="1">
    <location>
        <begin position="5"/>
        <end position="126"/>
    </location>
</feature>
<dbReference type="Pfam" id="PF01408">
    <property type="entry name" value="GFO_IDH_MocA"/>
    <property type="match status" value="1"/>
</dbReference>
<dbReference type="InterPro" id="IPR051450">
    <property type="entry name" value="Gfo/Idh/MocA_Oxidoreductases"/>
</dbReference>
<dbReference type="EMBL" id="BIMW01000122">
    <property type="protein sequence ID" value="GCE95025.1"/>
    <property type="molecule type" value="Genomic_DNA"/>
</dbReference>
<dbReference type="InterPro" id="IPR036291">
    <property type="entry name" value="NAD(P)-bd_dom_sf"/>
</dbReference>
<dbReference type="GeneID" id="301683892"/>
<dbReference type="InterPro" id="IPR055170">
    <property type="entry name" value="GFO_IDH_MocA-like_dom"/>
</dbReference>
<evidence type="ECO:0000259" key="1">
    <source>
        <dbReference type="Pfam" id="PF01408"/>
    </source>
</evidence>
<name>A0A5M3T9C0_LIMPL</name>
<dbReference type="SUPFAM" id="SSF51735">
    <property type="entry name" value="NAD(P)-binding Rossmann-fold domains"/>
    <property type="match status" value="1"/>
</dbReference>
<comment type="caution">
    <text evidence="3">The sequence shown here is derived from an EMBL/GenBank/DDBJ whole genome shotgun (WGS) entry which is preliminary data.</text>
</comment>
<dbReference type="Proteomes" id="UP000326169">
    <property type="component" value="Unassembled WGS sequence"/>
</dbReference>
<dbReference type="RefSeq" id="WP_006617297.1">
    <property type="nucleotide sequence ID" value="NZ_BIMW01000122.1"/>
</dbReference>
<gene>
    <name evidence="3" type="ORF">NIES46_30860</name>
</gene>
<sequence>MNDPIKIAVLGTGRWGVHLIRNFQNHSGFELIAVADSNSEQLKAVGERFTLNPEQMFEHGLAALEVPGLQAVAIATPAGTHYHLISAALQRGYHVLAEKPLTINPAKSWELWELAQQQNRQLFVDHTYLFHPVVNRGKQVLAQGVLGQLRYGYATRTHLEPVRQDVDALWDLAIHDIAIFNTWLGQKPVAVQATGTVWLQGDRLLQTEDNSPAFPGSKPGLSDLVLATLTYPDNFQVFLHLCWLNPDKQRRLAVVGSQGTLIFDELSSESPLTLQRGYLEPVNGGWKGAGQSREVLQVEPGEPLKQVCDRFFECVKANQPCPISSGKIGAELVDILWGLSQSIQTGGLPHPVGDNSSES</sequence>
<dbReference type="SUPFAM" id="SSF55347">
    <property type="entry name" value="Glyceraldehyde-3-phosphate dehydrogenase-like, C-terminal domain"/>
    <property type="match status" value="1"/>
</dbReference>
<accession>A0A5M3T9C0</accession>
<evidence type="ECO:0000313" key="4">
    <source>
        <dbReference type="Proteomes" id="UP000326169"/>
    </source>
</evidence>
<evidence type="ECO:0000313" key="3">
    <source>
        <dbReference type="EMBL" id="GCE95025.1"/>
    </source>
</evidence>
<dbReference type="Gene3D" id="3.40.50.720">
    <property type="entry name" value="NAD(P)-binding Rossmann-like Domain"/>
    <property type="match status" value="1"/>
</dbReference>
<dbReference type="PANTHER" id="PTHR43377">
    <property type="entry name" value="BILIVERDIN REDUCTASE A"/>
    <property type="match status" value="1"/>
</dbReference>
<reference evidence="3 4" key="1">
    <citation type="journal article" date="2019" name="J Genomics">
        <title>The Draft Genome of a Hydrogen-producing Cyanobacterium, Arthrospira platensis NIES-46.</title>
        <authorList>
            <person name="Suzuki S."/>
            <person name="Yamaguchi H."/>
            <person name="Kawachi M."/>
        </authorList>
    </citation>
    <scope>NUCLEOTIDE SEQUENCE [LARGE SCALE GENOMIC DNA]</scope>
    <source>
        <strain evidence="3 4">NIES-46</strain>
    </source>
</reference>
<proteinExistence type="predicted"/>
<dbReference type="Gene3D" id="3.30.360.10">
    <property type="entry name" value="Dihydrodipicolinate Reductase, domain 2"/>
    <property type="match status" value="1"/>
</dbReference>
<dbReference type="InterPro" id="IPR000683">
    <property type="entry name" value="Gfo/Idh/MocA-like_OxRdtase_N"/>
</dbReference>
<protein>
    <submittedName>
        <fullName evidence="3">Oxidoreductase</fullName>
    </submittedName>
</protein>